<sequence length="152" mass="16777">MKRVKDMDIFKGKTLVLKDGSEHPAEKALGDAKAVALYFSAHWCPPCRMFTPVLAEAYKEMKDECAAPVEVVFVSSDRSNADMLKYMEESHGAWYAIKFGDAFLQELKTKYGVSSIPTLIIIKRDGTVITANGRADIQAEGPRAFVKWAGAA</sequence>
<gene>
    <name evidence="1" type="ORF">HPB49_015612</name>
</gene>
<evidence type="ECO:0000313" key="2">
    <source>
        <dbReference type="Proteomes" id="UP000821865"/>
    </source>
</evidence>
<name>A0ACB8DJ80_DERSI</name>
<keyword evidence="2" id="KW-1185">Reference proteome</keyword>
<reference evidence="1" key="1">
    <citation type="submission" date="2020-05" db="EMBL/GenBank/DDBJ databases">
        <title>Large-scale comparative analyses of tick genomes elucidate their genetic diversity and vector capacities.</title>
        <authorList>
            <person name="Jia N."/>
            <person name="Wang J."/>
            <person name="Shi W."/>
            <person name="Du L."/>
            <person name="Sun Y."/>
            <person name="Zhan W."/>
            <person name="Jiang J."/>
            <person name="Wang Q."/>
            <person name="Zhang B."/>
            <person name="Ji P."/>
            <person name="Sakyi L.B."/>
            <person name="Cui X."/>
            <person name="Yuan T."/>
            <person name="Jiang B."/>
            <person name="Yang W."/>
            <person name="Lam T.T.-Y."/>
            <person name="Chang Q."/>
            <person name="Ding S."/>
            <person name="Wang X."/>
            <person name="Zhu J."/>
            <person name="Ruan X."/>
            <person name="Zhao L."/>
            <person name="Wei J."/>
            <person name="Que T."/>
            <person name="Du C."/>
            <person name="Cheng J."/>
            <person name="Dai P."/>
            <person name="Han X."/>
            <person name="Huang E."/>
            <person name="Gao Y."/>
            <person name="Liu J."/>
            <person name="Shao H."/>
            <person name="Ye R."/>
            <person name="Li L."/>
            <person name="Wei W."/>
            <person name="Wang X."/>
            <person name="Wang C."/>
            <person name="Yang T."/>
            <person name="Huo Q."/>
            <person name="Li W."/>
            <person name="Guo W."/>
            <person name="Chen H."/>
            <person name="Zhou L."/>
            <person name="Ni X."/>
            <person name="Tian J."/>
            <person name="Zhou Y."/>
            <person name="Sheng Y."/>
            <person name="Liu T."/>
            <person name="Pan Y."/>
            <person name="Xia L."/>
            <person name="Li J."/>
            <person name="Zhao F."/>
            <person name="Cao W."/>
        </authorList>
    </citation>
    <scope>NUCLEOTIDE SEQUENCE</scope>
    <source>
        <strain evidence="1">Dsil-2018</strain>
    </source>
</reference>
<accession>A0ACB8DJ80</accession>
<dbReference type="Proteomes" id="UP000821865">
    <property type="component" value="Chromosome 11"/>
</dbReference>
<organism evidence="1 2">
    <name type="scientific">Dermacentor silvarum</name>
    <name type="common">Tick</name>
    <dbReference type="NCBI Taxonomy" id="543639"/>
    <lineage>
        <taxon>Eukaryota</taxon>
        <taxon>Metazoa</taxon>
        <taxon>Ecdysozoa</taxon>
        <taxon>Arthropoda</taxon>
        <taxon>Chelicerata</taxon>
        <taxon>Arachnida</taxon>
        <taxon>Acari</taxon>
        <taxon>Parasitiformes</taxon>
        <taxon>Ixodida</taxon>
        <taxon>Ixodoidea</taxon>
        <taxon>Ixodidae</taxon>
        <taxon>Rhipicephalinae</taxon>
        <taxon>Dermacentor</taxon>
    </lineage>
</organism>
<dbReference type="EMBL" id="CM023480">
    <property type="protein sequence ID" value="KAH7970790.1"/>
    <property type="molecule type" value="Genomic_DNA"/>
</dbReference>
<protein>
    <submittedName>
        <fullName evidence="1">Uncharacterized protein</fullName>
    </submittedName>
</protein>
<comment type="caution">
    <text evidence="1">The sequence shown here is derived from an EMBL/GenBank/DDBJ whole genome shotgun (WGS) entry which is preliminary data.</text>
</comment>
<evidence type="ECO:0000313" key="1">
    <source>
        <dbReference type="EMBL" id="KAH7970790.1"/>
    </source>
</evidence>
<proteinExistence type="predicted"/>